<dbReference type="Gene3D" id="1.10.10.10">
    <property type="entry name" value="Winged helix-like DNA-binding domain superfamily/Winged helix DNA-binding domain"/>
    <property type="match status" value="1"/>
</dbReference>
<dbReference type="Pfam" id="PF00126">
    <property type="entry name" value="HTH_1"/>
    <property type="match status" value="1"/>
</dbReference>
<evidence type="ECO:0000313" key="6">
    <source>
        <dbReference type="EMBL" id="TCN81887.1"/>
    </source>
</evidence>
<dbReference type="OrthoDB" id="9808620at2"/>
<accession>A0A4R2F9Q0</accession>
<keyword evidence="4" id="KW-0804">Transcription</keyword>
<dbReference type="SUPFAM" id="SSF53850">
    <property type="entry name" value="Periplasmic binding protein-like II"/>
    <property type="match status" value="1"/>
</dbReference>
<feature type="domain" description="HTH lysR-type" evidence="5">
    <location>
        <begin position="3"/>
        <end position="60"/>
    </location>
</feature>
<evidence type="ECO:0000256" key="1">
    <source>
        <dbReference type="ARBA" id="ARBA00009437"/>
    </source>
</evidence>
<dbReference type="Gene3D" id="3.40.190.290">
    <property type="match status" value="1"/>
</dbReference>
<evidence type="ECO:0000259" key="5">
    <source>
        <dbReference type="PROSITE" id="PS50931"/>
    </source>
</evidence>
<dbReference type="PANTHER" id="PTHR30126:SF94">
    <property type="entry name" value="LYSR FAMILY TRANSCRIPTIONAL REGULATOR"/>
    <property type="match status" value="1"/>
</dbReference>
<keyword evidence="2" id="KW-0805">Transcription regulation</keyword>
<protein>
    <submittedName>
        <fullName evidence="6">LysR family transcriptional regulator</fullName>
    </submittedName>
</protein>
<proteinExistence type="inferred from homology"/>
<gene>
    <name evidence="6" type="ORF">EDC91_12134</name>
</gene>
<keyword evidence="7" id="KW-1185">Reference proteome</keyword>
<dbReference type="Proteomes" id="UP000294832">
    <property type="component" value="Unassembled WGS sequence"/>
</dbReference>
<evidence type="ECO:0000256" key="2">
    <source>
        <dbReference type="ARBA" id="ARBA00023015"/>
    </source>
</evidence>
<evidence type="ECO:0000313" key="7">
    <source>
        <dbReference type="Proteomes" id="UP000294832"/>
    </source>
</evidence>
<reference evidence="6 7" key="1">
    <citation type="submission" date="2019-03" db="EMBL/GenBank/DDBJ databases">
        <title>Freshwater and sediment microbial communities from various areas in North America, analyzing microbe dynamics in response to fracking.</title>
        <authorList>
            <person name="Lamendella R."/>
        </authorList>
    </citation>
    <scope>NUCLEOTIDE SEQUENCE [LARGE SCALE GENOMIC DNA]</scope>
    <source>
        <strain evidence="6 7">74A</strain>
    </source>
</reference>
<dbReference type="InterPro" id="IPR005119">
    <property type="entry name" value="LysR_subst-bd"/>
</dbReference>
<evidence type="ECO:0000256" key="3">
    <source>
        <dbReference type="ARBA" id="ARBA00023125"/>
    </source>
</evidence>
<dbReference type="InterPro" id="IPR036390">
    <property type="entry name" value="WH_DNA-bd_sf"/>
</dbReference>
<dbReference type="SUPFAM" id="SSF46785">
    <property type="entry name" value="Winged helix' DNA-binding domain"/>
    <property type="match status" value="1"/>
</dbReference>
<evidence type="ECO:0000256" key="4">
    <source>
        <dbReference type="ARBA" id="ARBA00023163"/>
    </source>
</evidence>
<dbReference type="GO" id="GO:0003700">
    <property type="term" value="F:DNA-binding transcription factor activity"/>
    <property type="evidence" value="ECO:0007669"/>
    <property type="project" value="InterPro"/>
</dbReference>
<dbReference type="InterPro" id="IPR000847">
    <property type="entry name" value="LysR_HTH_N"/>
</dbReference>
<dbReference type="RefSeq" id="WP_133039629.1">
    <property type="nucleotide sequence ID" value="NZ_SLWF01000021.1"/>
</dbReference>
<comment type="caution">
    <text evidence="6">The sequence shown here is derived from an EMBL/GenBank/DDBJ whole genome shotgun (WGS) entry which is preliminary data.</text>
</comment>
<dbReference type="GO" id="GO:0000976">
    <property type="term" value="F:transcription cis-regulatory region binding"/>
    <property type="evidence" value="ECO:0007669"/>
    <property type="project" value="TreeGrafter"/>
</dbReference>
<dbReference type="InterPro" id="IPR036388">
    <property type="entry name" value="WH-like_DNA-bd_sf"/>
</dbReference>
<dbReference type="PROSITE" id="PS50931">
    <property type="entry name" value="HTH_LYSR"/>
    <property type="match status" value="1"/>
</dbReference>
<comment type="similarity">
    <text evidence="1">Belongs to the LysR transcriptional regulatory family.</text>
</comment>
<dbReference type="Pfam" id="PF03466">
    <property type="entry name" value="LysR_substrate"/>
    <property type="match status" value="1"/>
</dbReference>
<dbReference type="PANTHER" id="PTHR30126">
    <property type="entry name" value="HTH-TYPE TRANSCRIPTIONAL REGULATOR"/>
    <property type="match status" value="1"/>
</dbReference>
<name>A0A4R2F9Q0_9GAMM</name>
<sequence length="303" mass="33195">MRITLKQLQVFEAVARSGQVAKAAEMVNLSSPATSMALAELERQLATRLFERSGNRLLLNSQGSMLLPMASKVLQQTADIEMAFASPAALLAGTLHVSASNTIGNFLLTKAAVAFGQQHTDARIELTIDNTRNVVRQVADFRAELGFIEGYCLDSRIVAAPWHQDRLSIFCHPAHPLAGKQVTPEQLSGCAWVLREEGSGTREYFVNNANQLGLHPEVKFSFPTPDAIKQAVKQGAGLGVLSELTIERELARREFGVVNVAGLALTRPFYLIRHKHLSFTPLASAFIDFCSDFLQLSHQVEAK</sequence>
<dbReference type="EMBL" id="SLWF01000021">
    <property type="protein sequence ID" value="TCN81887.1"/>
    <property type="molecule type" value="Genomic_DNA"/>
</dbReference>
<organism evidence="6 7">
    <name type="scientific">Shewanella fodinae</name>
    <dbReference type="NCBI Taxonomy" id="552357"/>
    <lineage>
        <taxon>Bacteria</taxon>
        <taxon>Pseudomonadati</taxon>
        <taxon>Pseudomonadota</taxon>
        <taxon>Gammaproteobacteria</taxon>
        <taxon>Alteromonadales</taxon>
        <taxon>Shewanellaceae</taxon>
        <taxon>Shewanella</taxon>
    </lineage>
</organism>
<dbReference type="CDD" id="cd08420">
    <property type="entry name" value="PBP2_CysL_like"/>
    <property type="match status" value="1"/>
</dbReference>
<keyword evidence="3" id="KW-0238">DNA-binding</keyword>
<dbReference type="AlphaFoldDB" id="A0A4R2F9Q0"/>